<gene>
    <name evidence="3" type="ORF">BDZ83DRAFT_581118</name>
</gene>
<name>A0AAD8UHJ1_GLOAC</name>
<sequence length="479" mass="52774">MEPPSARRQIIFNAFDMFTPSHLCFGQWRRGQGEVADKFGDLNYWTNLAQILERGDIHALILADTYGQHDIYNGSAVPTIRTSCQFPMGDPIIPVTAMAAVTKKLGFIVTTSTSYEAPFVIAKRFSTLDHLTKGRFGWNIVTSFKESAAKAVILFGIMPNIHQVGISYVEHDERYAAADEYLELLYKIWEGSWADDALKKDATKNIHADPSRIRWVKHHTARFSVDAPHILHPSPQRTPFLLQAGTSSAGIAFAAKHAEGIMISGLSPHILAPRVSAIREQAAAAGRDPGSVKIFAVITPVIGRTDEEAGAKYRKAMEYASFEAGLAFFSGNAGIDLAKYDLDAEIRPDDATIDGRVHSLVSSLKYRGDDIPAWTPRNIGKAMAIGGNGPVPVGSAARVADFLEEWVKIADLDGFNVGHVTSPGSSEDLVDLLVPELRRRGLYGYNRQSGDEITLRERMYGVGQKHFRNDHVGSQYKYK</sequence>
<dbReference type="EMBL" id="JAHMHS010000067">
    <property type="protein sequence ID" value="KAK1723288.1"/>
    <property type="molecule type" value="Genomic_DNA"/>
</dbReference>
<dbReference type="GeneID" id="85389327"/>
<dbReference type="RefSeq" id="XP_060363343.1">
    <property type="nucleotide sequence ID" value="XM_060505428.1"/>
</dbReference>
<dbReference type="PIRSF" id="PIRSF000337">
    <property type="entry name" value="NTA_MOA"/>
    <property type="match status" value="1"/>
</dbReference>
<accession>A0AAD8UHJ1</accession>
<evidence type="ECO:0000256" key="1">
    <source>
        <dbReference type="ARBA" id="ARBA00033748"/>
    </source>
</evidence>
<dbReference type="InterPro" id="IPR011251">
    <property type="entry name" value="Luciferase-like_dom"/>
</dbReference>
<dbReference type="NCBIfam" id="TIGR03860">
    <property type="entry name" value="FMN_nitrolo"/>
    <property type="match status" value="1"/>
</dbReference>
<dbReference type="Gene3D" id="3.20.20.30">
    <property type="entry name" value="Luciferase-like domain"/>
    <property type="match status" value="1"/>
</dbReference>
<protein>
    <submittedName>
        <fullName evidence="3">Dibenzothiophene desulfurization enzyme A</fullName>
    </submittedName>
</protein>
<dbReference type="Pfam" id="PF00296">
    <property type="entry name" value="Bac_luciferase"/>
    <property type="match status" value="1"/>
</dbReference>
<dbReference type="Proteomes" id="UP001244207">
    <property type="component" value="Unassembled WGS sequence"/>
</dbReference>
<dbReference type="InterPro" id="IPR036661">
    <property type="entry name" value="Luciferase-like_sf"/>
</dbReference>
<comment type="similarity">
    <text evidence="1">Belongs to the NtaA/SnaA/DszA monooxygenase family.</text>
</comment>
<organism evidence="3 4">
    <name type="scientific">Glomerella acutata</name>
    <name type="common">Colletotrichum acutatum</name>
    <dbReference type="NCBI Taxonomy" id="27357"/>
    <lineage>
        <taxon>Eukaryota</taxon>
        <taxon>Fungi</taxon>
        <taxon>Dikarya</taxon>
        <taxon>Ascomycota</taxon>
        <taxon>Pezizomycotina</taxon>
        <taxon>Sordariomycetes</taxon>
        <taxon>Hypocreomycetidae</taxon>
        <taxon>Glomerellales</taxon>
        <taxon>Glomerellaceae</taxon>
        <taxon>Colletotrichum</taxon>
        <taxon>Colletotrichum acutatum species complex</taxon>
    </lineage>
</organism>
<keyword evidence="4" id="KW-1185">Reference proteome</keyword>
<reference evidence="3" key="1">
    <citation type="submission" date="2021-12" db="EMBL/GenBank/DDBJ databases">
        <title>Comparative genomics, transcriptomics and evolutionary studies reveal genomic signatures of adaptation to plant cell wall in hemibiotrophic fungi.</title>
        <authorList>
            <consortium name="DOE Joint Genome Institute"/>
            <person name="Baroncelli R."/>
            <person name="Diaz J.F."/>
            <person name="Benocci T."/>
            <person name="Peng M."/>
            <person name="Battaglia E."/>
            <person name="Haridas S."/>
            <person name="Andreopoulos W."/>
            <person name="Labutti K."/>
            <person name="Pangilinan J."/>
            <person name="Floch G.L."/>
            <person name="Makela M.R."/>
            <person name="Henrissat B."/>
            <person name="Grigoriev I.V."/>
            <person name="Crouch J.A."/>
            <person name="De Vries R.P."/>
            <person name="Sukno S.A."/>
            <person name="Thon M.R."/>
        </authorList>
    </citation>
    <scope>NUCLEOTIDE SEQUENCE</scope>
    <source>
        <strain evidence="3">CBS 112980</strain>
    </source>
</reference>
<dbReference type="SUPFAM" id="SSF51679">
    <property type="entry name" value="Bacterial luciferase-like"/>
    <property type="match status" value="1"/>
</dbReference>
<evidence type="ECO:0000259" key="2">
    <source>
        <dbReference type="Pfam" id="PF00296"/>
    </source>
</evidence>
<dbReference type="PANTHER" id="PTHR30011">
    <property type="entry name" value="ALKANESULFONATE MONOOXYGENASE-RELATED"/>
    <property type="match status" value="1"/>
</dbReference>
<proteinExistence type="inferred from homology"/>
<dbReference type="GO" id="GO:0004497">
    <property type="term" value="F:monooxygenase activity"/>
    <property type="evidence" value="ECO:0007669"/>
    <property type="project" value="InterPro"/>
</dbReference>
<evidence type="ECO:0000313" key="3">
    <source>
        <dbReference type="EMBL" id="KAK1723288.1"/>
    </source>
</evidence>
<dbReference type="GO" id="GO:0016705">
    <property type="term" value="F:oxidoreductase activity, acting on paired donors, with incorporation or reduction of molecular oxygen"/>
    <property type="evidence" value="ECO:0007669"/>
    <property type="project" value="InterPro"/>
</dbReference>
<feature type="domain" description="Luciferase-like" evidence="2">
    <location>
        <begin position="32"/>
        <end position="408"/>
    </location>
</feature>
<evidence type="ECO:0000313" key="4">
    <source>
        <dbReference type="Proteomes" id="UP001244207"/>
    </source>
</evidence>
<dbReference type="AlphaFoldDB" id="A0AAD8UHJ1"/>
<dbReference type="InterPro" id="IPR016215">
    <property type="entry name" value="NTA_MOA"/>
</dbReference>
<comment type="caution">
    <text evidence="3">The sequence shown here is derived from an EMBL/GenBank/DDBJ whole genome shotgun (WGS) entry which is preliminary data.</text>
</comment>
<dbReference type="InterPro" id="IPR051260">
    <property type="entry name" value="Diverse_substr_monoxygenases"/>
</dbReference>
<dbReference type="PANTHER" id="PTHR30011:SF30">
    <property type="entry name" value="XENOBIOTIC COMPOUND MONOOXYGENASE, DSZA FAMILY (AFU_ORTHOLOGUE AFUA_6G01920)"/>
    <property type="match status" value="1"/>
</dbReference>